<protein>
    <recommendedName>
        <fullName evidence="4">DUF1848 domain-containing protein</fullName>
    </recommendedName>
</protein>
<evidence type="ECO:0000313" key="3">
    <source>
        <dbReference type="Proteomes" id="UP000319374"/>
    </source>
</evidence>
<dbReference type="EMBL" id="AP019736">
    <property type="protein sequence ID" value="BBL07248.1"/>
    <property type="molecule type" value="Genomic_DNA"/>
</dbReference>
<feature type="region of interest" description="Disordered" evidence="1">
    <location>
        <begin position="268"/>
        <end position="287"/>
    </location>
</feature>
<gene>
    <name evidence="2" type="ORF">A5CPEGH6_18860</name>
</gene>
<organism evidence="2 3">
    <name type="scientific">Alistipes dispar</name>
    <dbReference type="NCBI Taxonomy" id="2585119"/>
    <lineage>
        <taxon>Bacteria</taxon>
        <taxon>Pseudomonadati</taxon>
        <taxon>Bacteroidota</taxon>
        <taxon>Bacteroidia</taxon>
        <taxon>Bacteroidales</taxon>
        <taxon>Rikenellaceae</taxon>
        <taxon>Alistipes</taxon>
    </lineage>
</organism>
<accession>A0A4Y1X4J8</accession>
<feature type="compositionally biased region" description="Basic and acidic residues" evidence="1">
    <location>
        <begin position="274"/>
        <end position="287"/>
    </location>
</feature>
<evidence type="ECO:0000256" key="1">
    <source>
        <dbReference type="SAM" id="MobiDB-lite"/>
    </source>
</evidence>
<keyword evidence="3" id="KW-1185">Reference proteome</keyword>
<dbReference type="RefSeq" id="WP_141429378.1">
    <property type="nucleotide sequence ID" value="NZ_AP019736.1"/>
</dbReference>
<proteinExistence type="predicted"/>
<sequence>MLRPTQTEITTDAGERVAARTPVIVSASRATDIPACYADWFFERLRRGYVARINPFDGRRSYISFARTRAVVFWSKNPRPLLPRLAELRERGIHCYVQYTLNDYEDEGLEPHLPPLEERIDTFRRLAEHLGRGLVVWRFDPLLLTDRLGTEELLRRAERIGDSLRDAAEKLVFSFADIGIYRHVARNLDRRGIRWREFTDGEMLQTAAGLAALNERWGYTLAACGERTDFAHLGIVRNRCIDDELLLRHFPHDRALTDYLGATPPPPALFGETARPERTAAHPPKDRGQRAFCGCIASADIGQYATCPHLCAYCYANRSERSVAENLRLHRLHPFAETITGR</sequence>
<name>A0A4Y1X4J8_9BACT</name>
<dbReference type="Proteomes" id="UP000319374">
    <property type="component" value="Chromosome"/>
</dbReference>
<dbReference type="Pfam" id="PF08902">
    <property type="entry name" value="DUF1848"/>
    <property type="match status" value="1"/>
</dbReference>
<evidence type="ECO:0000313" key="2">
    <source>
        <dbReference type="EMBL" id="BBL07248.1"/>
    </source>
</evidence>
<dbReference type="OrthoDB" id="9771212at2"/>
<dbReference type="AlphaFoldDB" id="A0A4Y1X4J8"/>
<dbReference type="KEGG" id="ada:A5CPEGH6_18860"/>
<dbReference type="GeneID" id="98673869"/>
<reference evidence="3" key="1">
    <citation type="submission" date="2019-06" db="EMBL/GenBank/DDBJ databases">
        <title>Alistipes onderdonkii subsp. vulgaris subsp. nov., Alistipes dispar sp. nov. and Alistipes communis sp. nov., isolated from human faeces, and creation of Alistipes onderdonkii subsp. onderdonkii subsp. nov.</title>
        <authorList>
            <person name="Sakamoto M."/>
            <person name="Ikeyama N."/>
            <person name="Ogata Y."/>
            <person name="Suda W."/>
            <person name="Iino T."/>
            <person name="Hattori M."/>
            <person name="Ohkuma M."/>
        </authorList>
    </citation>
    <scope>NUCLEOTIDE SEQUENCE [LARGE SCALE GENOMIC DNA]</scope>
    <source>
        <strain evidence="3">5CPEGH6</strain>
    </source>
</reference>
<evidence type="ECO:0008006" key="4">
    <source>
        <dbReference type="Google" id="ProtNLM"/>
    </source>
</evidence>
<dbReference type="InterPro" id="IPR014998">
    <property type="entry name" value="DUF1848"/>
</dbReference>